<gene>
    <name evidence="1" type="ORF">CWS20_25895</name>
</gene>
<name>A0A2N0Z9A2_9BACI</name>
<dbReference type="RefSeq" id="WP_101226444.1">
    <property type="nucleotide sequence ID" value="NZ_JARSFA010000027.1"/>
</dbReference>
<keyword evidence="2" id="KW-1185">Reference proteome</keyword>
<evidence type="ECO:0000313" key="1">
    <source>
        <dbReference type="EMBL" id="PKG26077.1"/>
    </source>
</evidence>
<dbReference type="EMBL" id="PISD01000078">
    <property type="protein sequence ID" value="PKG26077.1"/>
    <property type="molecule type" value="Genomic_DNA"/>
</dbReference>
<evidence type="ECO:0000313" key="2">
    <source>
        <dbReference type="Proteomes" id="UP000233343"/>
    </source>
</evidence>
<dbReference type="AlphaFoldDB" id="A0A2N0Z9A2"/>
<accession>A0A2N0Z9A2</accession>
<dbReference type="Proteomes" id="UP000233343">
    <property type="component" value="Unassembled WGS sequence"/>
</dbReference>
<comment type="caution">
    <text evidence="1">The sequence shown here is derived from an EMBL/GenBank/DDBJ whole genome shotgun (WGS) entry which is preliminary data.</text>
</comment>
<organism evidence="1 2">
    <name type="scientific">Cytobacillus horneckiae</name>
    <dbReference type="NCBI Taxonomy" id="549687"/>
    <lineage>
        <taxon>Bacteria</taxon>
        <taxon>Bacillati</taxon>
        <taxon>Bacillota</taxon>
        <taxon>Bacilli</taxon>
        <taxon>Bacillales</taxon>
        <taxon>Bacillaceae</taxon>
        <taxon>Cytobacillus</taxon>
    </lineage>
</organism>
<proteinExistence type="predicted"/>
<protein>
    <submittedName>
        <fullName evidence="1">Uncharacterized protein</fullName>
    </submittedName>
</protein>
<sequence length="268" mass="32070">MEQKKKEKTYDETNLIKIEGQGRTKEDICLSYLEFINSGFSLTIEEIASYLRCTYQYVLDKIVPEVPHIRITEVSKLMLFKYAIEHDLDEEISSLFVKRILFHRGEFQRYVCNSAESVISFKRFYERDFEAEVVLQMKQKLAILNQKSTGKSITFEKYMQRVMDSFMWRHFKNEPITKPKIDIFPPQLFSQRDLMNIFGVNHKVEFYRHLDTLGINKVKLNNLVRYRVDEVEETFQARMYITAFLHLKNKHGEEYMTVIQKRALELLD</sequence>
<reference evidence="1 2" key="1">
    <citation type="journal article" date="2010" name="Int. J. Syst. Evol. Microbiol.">
        <title>Bacillus horneckiae sp. nov., isolated from a spacecraft-assembly clean room.</title>
        <authorList>
            <person name="Vaishampayan P."/>
            <person name="Probst A."/>
            <person name="Krishnamurthi S."/>
            <person name="Ghosh S."/>
            <person name="Osman S."/>
            <person name="McDowall A."/>
            <person name="Ruckmani A."/>
            <person name="Mayilraj S."/>
            <person name="Venkateswaran K."/>
        </authorList>
    </citation>
    <scope>NUCLEOTIDE SEQUENCE [LARGE SCALE GENOMIC DNA]</scope>
    <source>
        <strain evidence="2">1PO1SC</strain>
    </source>
</reference>